<sequence>MNDIPLIVTTEWLEEHLYDPKLRIVDATVFMKFPEGGGPPNLETGRASYEKGHILGAVYADLLGDFSDKDSDLPFTVPTRDEFVKKMTELGIGDDTYTVIYDQNALVGESVAASYWASRLAWQMRYEGFNNVAILEGGLQKWQAENRGLSTEQQTYPAADFSGKRRTEMLATKEDVRQAMDDEKTVLLNSLSPEEFQAAHIPSSTNVFFGAHADEETKSLYHEDQLRASFEETGALDPDKKVITYCGGGIAATWNALLLNNLGQPNVAVYDGSMNEWASDPSCPIIKSEA</sequence>
<evidence type="ECO:0000256" key="1">
    <source>
        <dbReference type="ARBA" id="ARBA00022679"/>
    </source>
</evidence>
<dbReference type="PROSITE" id="PS50206">
    <property type="entry name" value="RHODANESE_3"/>
    <property type="match status" value="2"/>
</dbReference>
<dbReference type="PANTHER" id="PTHR11364">
    <property type="entry name" value="THIOSULFATE SULFERTANSFERASE"/>
    <property type="match status" value="1"/>
</dbReference>
<reference evidence="5" key="1">
    <citation type="journal article" date="2019" name="Int. J. Syst. Evol. Microbiol.">
        <title>The Global Catalogue of Microorganisms (GCM) 10K type strain sequencing project: providing services to taxonomists for standard genome sequencing and annotation.</title>
        <authorList>
            <consortium name="The Broad Institute Genomics Platform"/>
            <consortium name="The Broad Institute Genome Sequencing Center for Infectious Disease"/>
            <person name="Wu L."/>
            <person name="Ma J."/>
        </authorList>
    </citation>
    <scope>NUCLEOTIDE SEQUENCE [LARGE SCALE GENOMIC DNA]</scope>
    <source>
        <strain evidence="5">CCM 320</strain>
    </source>
</reference>
<accession>A0ABV7KL07</accession>
<dbReference type="GO" id="GO:0016740">
    <property type="term" value="F:transferase activity"/>
    <property type="evidence" value="ECO:0007669"/>
    <property type="project" value="UniProtKB-KW"/>
</dbReference>
<proteinExistence type="predicted"/>
<keyword evidence="2" id="KW-0677">Repeat</keyword>
<dbReference type="EMBL" id="JBHRUJ010000004">
    <property type="protein sequence ID" value="MFC3210099.1"/>
    <property type="molecule type" value="Genomic_DNA"/>
</dbReference>
<feature type="domain" description="Rhodanese" evidence="3">
    <location>
        <begin position="181"/>
        <end position="286"/>
    </location>
</feature>
<dbReference type="EC" id="2.8.1.-" evidence="4"/>
<dbReference type="Gene3D" id="3.40.250.10">
    <property type="entry name" value="Rhodanese-like domain"/>
    <property type="match status" value="2"/>
</dbReference>
<dbReference type="InterPro" id="IPR036873">
    <property type="entry name" value="Rhodanese-like_dom_sf"/>
</dbReference>
<keyword evidence="5" id="KW-1185">Reference proteome</keyword>
<dbReference type="InterPro" id="IPR001763">
    <property type="entry name" value="Rhodanese-like_dom"/>
</dbReference>
<evidence type="ECO:0000313" key="4">
    <source>
        <dbReference type="EMBL" id="MFC3210099.1"/>
    </source>
</evidence>
<name>A0ABV7KL07_PLAOK</name>
<keyword evidence="1 4" id="KW-0808">Transferase</keyword>
<gene>
    <name evidence="4" type="ORF">ACFOEJ_03300</name>
</gene>
<dbReference type="PANTHER" id="PTHR11364:SF27">
    <property type="entry name" value="SULFURTRANSFERASE"/>
    <property type="match status" value="1"/>
</dbReference>
<evidence type="ECO:0000313" key="5">
    <source>
        <dbReference type="Proteomes" id="UP001595625"/>
    </source>
</evidence>
<organism evidence="4 5">
    <name type="scientific">Planomicrobium okeanokoites</name>
    <name type="common">Planococcus okeanokoites</name>
    <name type="synonym">Flavobacterium okeanokoites</name>
    <dbReference type="NCBI Taxonomy" id="244"/>
    <lineage>
        <taxon>Bacteria</taxon>
        <taxon>Bacillati</taxon>
        <taxon>Bacillota</taxon>
        <taxon>Bacilli</taxon>
        <taxon>Bacillales</taxon>
        <taxon>Caryophanaceae</taxon>
        <taxon>Planomicrobium</taxon>
    </lineage>
</organism>
<dbReference type="CDD" id="cd01449">
    <property type="entry name" value="TST_Repeat_2"/>
    <property type="match status" value="1"/>
</dbReference>
<feature type="domain" description="Rhodanese" evidence="3">
    <location>
        <begin position="40"/>
        <end position="151"/>
    </location>
</feature>
<protein>
    <submittedName>
        <fullName evidence="4">Sulfurtransferase</fullName>
        <ecNumber evidence="4">2.8.1.-</ecNumber>
    </submittedName>
</protein>
<dbReference type="Pfam" id="PF00581">
    <property type="entry name" value="Rhodanese"/>
    <property type="match status" value="2"/>
</dbReference>
<dbReference type="CDD" id="cd01448">
    <property type="entry name" value="TST_Repeat_1"/>
    <property type="match status" value="1"/>
</dbReference>
<evidence type="ECO:0000256" key="2">
    <source>
        <dbReference type="ARBA" id="ARBA00022737"/>
    </source>
</evidence>
<comment type="caution">
    <text evidence="4">The sequence shown here is derived from an EMBL/GenBank/DDBJ whole genome shotgun (WGS) entry which is preliminary data.</text>
</comment>
<evidence type="ECO:0000259" key="3">
    <source>
        <dbReference type="PROSITE" id="PS50206"/>
    </source>
</evidence>
<dbReference type="RefSeq" id="WP_101801819.1">
    <property type="nucleotide sequence ID" value="NZ_CANMQG010000004.1"/>
</dbReference>
<dbReference type="SUPFAM" id="SSF52821">
    <property type="entry name" value="Rhodanese/Cell cycle control phosphatase"/>
    <property type="match status" value="2"/>
</dbReference>
<dbReference type="Proteomes" id="UP001595625">
    <property type="component" value="Unassembled WGS sequence"/>
</dbReference>
<dbReference type="InterPro" id="IPR045078">
    <property type="entry name" value="TST/MPST-like"/>
</dbReference>
<dbReference type="SMART" id="SM00450">
    <property type="entry name" value="RHOD"/>
    <property type="match status" value="2"/>
</dbReference>